<accession>A0A2P8IF53</accession>
<sequence length="295" mass="31234">MRHRGGVRDGLKPTCGGSTSSDTLLPHGVVFHHGKRPRVVFVVPGERGQLPADPTAQHPCEQILTNLAGTGGTSGAQPLHGDKVLFAHQRGVGTLPGHDPPVGRVALDWDEGDGLPNDATLAVVLTTLATHAHGVPARRQWARELAETAHRTASAIGTPSTTDRRLASIGQSNADKARALATVTGYPGWADDAPLAVLRRAAPVPRLKQIGVLLGADGGDPVPRQAPRRGARSDRAQRAGRRLVVDGLSGCPTPAGAQRLRPECPLRTFGAQRAGAARCRSRRVRRPGRRTARRR</sequence>
<protein>
    <submittedName>
        <fullName evidence="2">Uncharacterized protein</fullName>
    </submittedName>
</protein>
<gene>
    <name evidence="2" type="ORF">B0I31_10261</name>
</gene>
<reference evidence="2 3" key="1">
    <citation type="submission" date="2018-03" db="EMBL/GenBank/DDBJ databases">
        <title>Genomic Encyclopedia of Type Strains, Phase III (KMG-III): the genomes of soil and plant-associated and newly described type strains.</title>
        <authorList>
            <person name="Whitman W."/>
        </authorList>
    </citation>
    <scope>NUCLEOTIDE SEQUENCE [LARGE SCALE GENOMIC DNA]</scope>
    <source>
        <strain evidence="2 3">CGMCC 4.7097</strain>
    </source>
</reference>
<evidence type="ECO:0000313" key="3">
    <source>
        <dbReference type="Proteomes" id="UP000241118"/>
    </source>
</evidence>
<dbReference type="Proteomes" id="UP000241118">
    <property type="component" value="Unassembled WGS sequence"/>
</dbReference>
<evidence type="ECO:0000313" key="2">
    <source>
        <dbReference type="EMBL" id="PSL57084.1"/>
    </source>
</evidence>
<proteinExistence type="predicted"/>
<dbReference type="AlphaFoldDB" id="A0A2P8IF53"/>
<feature type="compositionally biased region" description="Basic and acidic residues" evidence="1">
    <location>
        <begin position="1"/>
        <end position="11"/>
    </location>
</feature>
<feature type="region of interest" description="Disordered" evidence="1">
    <location>
        <begin position="1"/>
        <end position="20"/>
    </location>
</feature>
<dbReference type="EMBL" id="PYAX01000002">
    <property type="protein sequence ID" value="PSL57084.1"/>
    <property type="molecule type" value="Genomic_DNA"/>
</dbReference>
<name>A0A2P8IF53_SACCR</name>
<keyword evidence="3" id="KW-1185">Reference proteome</keyword>
<comment type="caution">
    <text evidence="2">The sequence shown here is derived from an EMBL/GenBank/DDBJ whole genome shotgun (WGS) entry which is preliminary data.</text>
</comment>
<evidence type="ECO:0000256" key="1">
    <source>
        <dbReference type="SAM" id="MobiDB-lite"/>
    </source>
</evidence>
<feature type="region of interest" description="Disordered" evidence="1">
    <location>
        <begin position="218"/>
        <end position="239"/>
    </location>
</feature>
<feature type="compositionally biased region" description="Basic residues" evidence="1">
    <location>
        <begin position="279"/>
        <end position="295"/>
    </location>
</feature>
<organism evidence="2 3">
    <name type="scientific">Saccharothrix carnea</name>
    <dbReference type="NCBI Taxonomy" id="1280637"/>
    <lineage>
        <taxon>Bacteria</taxon>
        <taxon>Bacillati</taxon>
        <taxon>Actinomycetota</taxon>
        <taxon>Actinomycetes</taxon>
        <taxon>Pseudonocardiales</taxon>
        <taxon>Pseudonocardiaceae</taxon>
        <taxon>Saccharothrix</taxon>
    </lineage>
</organism>
<feature type="region of interest" description="Disordered" evidence="1">
    <location>
        <begin position="275"/>
        <end position="295"/>
    </location>
</feature>